<dbReference type="Proteomes" id="UP001200557">
    <property type="component" value="Unassembled WGS sequence"/>
</dbReference>
<comment type="caution">
    <text evidence="2">The sequence shown here is derived from an EMBL/GenBank/DDBJ whole genome shotgun (WGS) entry which is preliminary data.</text>
</comment>
<dbReference type="Pfam" id="PF18144">
    <property type="entry name" value="SMODS"/>
    <property type="match status" value="1"/>
</dbReference>
<organism evidence="2 3">
    <name type="scientific">Octadecabacter dasysiphoniae</name>
    <dbReference type="NCBI Taxonomy" id="2909341"/>
    <lineage>
        <taxon>Bacteria</taxon>
        <taxon>Pseudomonadati</taxon>
        <taxon>Pseudomonadota</taxon>
        <taxon>Alphaproteobacteria</taxon>
        <taxon>Rhodobacterales</taxon>
        <taxon>Roseobacteraceae</taxon>
        <taxon>Octadecabacter</taxon>
    </lineage>
</organism>
<dbReference type="Gene3D" id="3.30.460.10">
    <property type="entry name" value="Beta Polymerase, domain 2"/>
    <property type="match status" value="1"/>
</dbReference>
<dbReference type="SUPFAM" id="SSF81301">
    <property type="entry name" value="Nucleotidyltransferase"/>
    <property type="match status" value="1"/>
</dbReference>
<protein>
    <recommendedName>
        <fullName evidence="4">Nucleotidyltransferase</fullName>
    </recommendedName>
</protein>
<keyword evidence="1" id="KW-0051">Antiviral defense</keyword>
<dbReference type="CDD" id="cd05400">
    <property type="entry name" value="NT_2-5OAS_ClassI-CCAase"/>
    <property type="match status" value="1"/>
</dbReference>
<dbReference type="EMBL" id="JAKGAQ010000006">
    <property type="protein sequence ID" value="MCF2872960.1"/>
    <property type="molecule type" value="Genomic_DNA"/>
</dbReference>
<gene>
    <name evidence="2" type="ORF">L0664_17985</name>
</gene>
<reference evidence="2 3" key="1">
    <citation type="submission" date="2022-01" db="EMBL/GenBank/DDBJ databases">
        <title>Octadecabacter sp. nov., isolated from a marine alga.</title>
        <authorList>
            <person name="Jin M.S."/>
            <person name="Kim H.M."/>
            <person name="Han D.M."/>
            <person name="Jung J.J."/>
            <person name="Jeon C.O."/>
        </authorList>
    </citation>
    <scope>NUCLEOTIDE SEQUENCE [LARGE SCALE GENOMIC DNA]</scope>
    <source>
        <strain evidence="2 3">G9-8</strain>
    </source>
</reference>
<sequence length="291" mass="33006">MTVQSRFKTFISNIALTSIQKTAGAERRDKVVQALNEHYWGSSSKTAHSKYVGSWGKFTRVRPPRDVDVLFTLPISVYNRFELRTGNKQSQLLQEVKTVLTNTFTTTAIKGSGPVVEVPFTSYNVEVVPAFELDTGRYWVCMTADGGSYAVADYEAEAEVIRDSNALTKDNTRNLIRMIKRWQAHCNVPIKSFWIELIAVEFLRNWEHRDKSMVYYDWMVRDFFAHLVSKEYGTLFAPGTYEAMYLGGLWTSKAKTAYNNAVSACEDEKDYPYSAGGSWQKIFGADIPLGG</sequence>
<evidence type="ECO:0008006" key="4">
    <source>
        <dbReference type="Google" id="ProtNLM"/>
    </source>
</evidence>
<evidence type="ECO:0000256" key="1">
    <source>
        <dbReference type="ARBA" id="ARBA00023118"/>
    </source>
</evidence>
<proteinExistence type="predicted"/>
<dbReference type="RefSeq" id="WP_235227288.1">
    <property type="nucleotide sequence ID" value="NZ_JAKGAQ010000006.1"/>
</dbReference>
<accession>A0ABS9D0A6</accession>
<evidence type="ECO:0000313" key="2">
    <source>
        <dbReference type="EMBL" id="MCF2872960.1"/>
    </source>
</evidence>
<dbReference type="InterPro" id="IPR043519">
    <property type="entry name" value="NT_sf"/>
</dbReference>
<evidence type="ECO:0000313" key="3">
    <source>
        <dbReference type="Proteomes" id="UP001200557"/>
    </source>
</evidence>
<keyword evidence="3" id="KW-1185">Reference proteome</keyword>
<dbReference type="InterPro" id="IPR006116">
    <property type="entry name" value="NT_2-5OAS_ClassI-CCAase"/>
</dbReference>
<name>A0ABS9D0A6_9RHOB</name>